<evidence type="ECO:0000313" key="20">
    <source>
        <dbReference type="Proteomes" id="UP000321934"/>
    </source>
</evidence>
<evidence type="ECO:0000256" key="13">
    <source>
        <dbReference type="ARBA" id="ARBA00047833"/>
    </source>
</evidence>
<keyword evidence="11 14" id="KW-0131">Cell cycle</keyword>
<dbReference type="Pfam" id="PF01225">
    <property type="entry name" value="Mur_ligase"/>
    <property type="match status" value="1"/>
</dbReference>
<keyword evidence="20" id="KW-1185">Reference proteome</keyword>
<feature type="transmembrane region" description="Helical" evidence="15">
    <location>
        <begin position="12"/>
        <end position="33"/>
    </location>
</feature>
<sequence>MKKINSNKIDEKIFSSGIVHFCGIGGIGMSAIAQVMHQNGIKVQGSDSSESYMVQNMRNLGIKIFPAQKESNLQGVSCLVYSSAINLDTNEEVLAAKKAKIPIIHRSIALGFVMQGYKSIAVSGSHGKTTTTSLLGLILDKCGIDPVIISGGIMNEYNSNYKIGKGKYIVVEADESDGSFVNFNADLSIITNIDREHMDHYKTMDKVEEVFKVLLDHSKTSVICSDDERLVRLSSGNNVIKYGFKNGADLQIIKESIVYENGYSFFDISCDNEKFTIKTKLFGLHNFLNICSAFLIAKNIGCKVEDIISAISLFSGVKRRFTQVGKVENTIVIDDYAHHPTEIKAVIQGAKDFMKISKRSGEIVVIFQPHRYSRMYDLMDDFAACFDGVDKIILNPIYSAGETNENGVKIDDLAKKIQKNNKNLDIRICALDNVKANLGIMNVTQNDIIIFMGAGDISKFAYSSCDVLF</sequence>
<dbReference type="SUPFAM" id="SSF53623">
    <property type="entry name" value="MurD-like peptide ligases, catalytic domain"/>
    <property type="match status" value="1"/>
</dbReference>
<gene>
    <name evidence="14" type="primary">murC</name>
    <name evidence="19" type="ORF">Deia_00636</name>
</gene>
<evidence type="ECO:0000256" key="12">
    <source>
        <dbReference type="ARBA" id="ARBA00023316"/>
    </source>
</evidence>
<organism evidence="19 20">
    <name type="scientific">Candidatus Deianiraea vastatrix</name>
    <dbReference type="NCBI Taxonomy" id="2163644"/>
    <lineage>
        <taxon>Bacteria</taxon>
        <taxon>Pseudomonadati</taxon>
        <taxon>Pseudomonadota</taxon>
        <taxon>Alphaproteobacteria</taxon>
        <taxon>Rickettsiales</taxon>
        <taxon>Candidatus Deianiraeaceae</taxon>
        <taxon>Candidatus Deianiraea</taxon>
    </lineage>
</organism>
<dbReference type="InterPro" id="IPR036565">
    <property type="entry name" value="Mur-like_cat_sf"/>
</dbReference>
<dbReference type="GO" id="GO:0008763">
    <property type="term" value="F:UDP-N-acetylmuramate-L-alanine ligase activity"/>
    <property type="evidence" value="ECO:0007669"/>
    <property type="project" value="UniProtKB-UniRule"/>
</dbReference>
<dbReference type="GO" id="GO:0051301">
    <property type="term" value="P:cell division"/>
    <property type="evidence" value="ECO:0007669"/>
    <property type="project" value="UniProtKB-KW"/>
</dbReference>
<dbReference type="PANTHER" id="PTHR43445:SF3">
    <property type="entry name" value="UDP-N-ACETYLMURAMATE--L-ALANINE LIGASE"/>
    <property type="match status" value="1"/>
</dbReference>
<keyword evidence="4 14" id="KW-0963">Cytoplasm</keyword>
<dbReference type="InterPro" id="IPR036615">
    <property type="entry name" value="Mur_ligase_C_dom_sf"/>
</dbReference>
<dbReference type="Gene3D" id="3.40.1190.10">
    <property type="entry name" value="Mur-like, catalytic domain"/>
    <property type="match status" value="1"/>
</dbReference>
<dbReference type="InterPro" id="IPR005758">
    <property type="entry name" value="UDP-N-AcMur_Ala_ligase_MurC"/>
</dbReference>
<evidence type="ECO:0000256" key="8">
    <source>
        <dbReference type="ARBA" id="ARBA00022840"/>
    </source>
</evidence>
<dbReference type="EC" id="6.3.2.8" evidence="3 14"/>
<evidence type="ECO:0000256" key="15">
    <source>
        <dbReference type="SAM" id="Phobius"/>
    </source>
</evidence>
<comment type="subcellular location">
    <subcellularLocation>
        <location evidence="1 14">Cytoplasm</location>
    </subcellularLocation>
</comment>
<dbReference type="GO" id="GO:0009252">
    <property type="term" value="P:peptidoglycan biosynthetic process"/>
    <property type="evidence" value="ECO:0007669"/>
    <property type="project" value="UniProtKB-UniRule"/>
</dbReference>
<evidence type="ECO:0000256" key="6">
    <source>
        <dbReference type="ARBA" id="ARBA00022618"/>
    </source>
</evidence>
<dbReference type="SUPFAM" id="SSF53244">
    <property type="entry name" value="MurD-like peptide ligases, peptide-binding domain"/>
    <property type="match status" value="1"/>
</dbReference>
<evidence type="ECO:0000256" key="14">
    <source>
        <dbReference type="HAMAP-Rule" id="MF_00046"/>
    </source>
</evidence>
<dbReference type="AlphaFoldDB" id="A0A5B8XDX6"/>
<evidence type="ECO:0000256" key="9">
    <source>
        <dbReference type="ARBA" id="ARBA00022960"/>
    </source>
</evidence>
<keyword evidence="15" id="KW-1133">Transmembrane helix</keyword>
<dbReference type="RefSeq" id="WP_146820700.1">
    <property type="nucleotide sequence ID" value="NZ_CP029077.1"/>
</dbReference>
<feature type="domain" description="Mur ligase C-terminal" evidence="17">
    <location>
        <begin position="319"/>
        <end position="455"/>
    </location>
</feature>
<evidence type="ECO:0000256" key="3">
    <source>
        <dbReference type="ARBA" id="ARBA00012211"/>
    </source>
</evidence>
<comment type="pathway">
    <text evidence="2 14">Cell wall biogenesis; peptidoglycan biosynthesis.</text>
</comment>
<dbReference type="InterPro" id="IPR013221">
    <property type="entry name" value="Mur_ligase_cen"/>
</dbReference>
<evidence type="ECO:0000256" key="11">
    <source>
        <dbReference type="ARBA" id="ARBA00023306"/>
    </source>
</evidence>
<comment type="catalytic activity">
    <reaction evidence="13 14">
        <text>UDP-N-acetyl-alpha-D-muramate + L-alanine + ATP = UDP-N-acetyl-alpha-D-muramoyl-L-alanine + ADP + phosphate + H(+)</text>
        <dbReference type="Rhea" id="RHEA:23372"/>
        <dbReference type="ChEBI" id="CHEBI:15378"/>
        <dbReference type="ChEBI" id="CHEBI:30616"/>
        <dbReference type="ChEBI" id="CHEBI:43474"/>
        <dbReference type="ChEBI" id="CHEBI:57972"/>
        <dbReference type="ChEBI" id="CHEBI:70757"/>
        <dbReference type="ChEBI" id="CHEBI:83898"/>
        <dbReference type="ChEBI" id="CHEBI:456216"/>
        <dbReference type="EC" id="6.3.2.8"/>
    </reaction>
</comment>
<dbReference type="Gene3D" id="3.40.50.720">
    <property type="entry name" value="NAD(P)-binding Rossmann-like Domain"/>
    <property type="match status" value="1"/>
</dbReference>
<dbReference type="GO" id="GO:0071555">
    <property type="term" value="P:cell wall organization"/>
    <property type="evidence" value="ECO:0007669"/>
    <property type="project" value="UniProtKB-KW"/>
</dbReference>
<keyword evidence="8 14" id="KW-0067">ATP-binding</keyword>
<dbReference type="Pfam" id="PF02875">
    <property type="entry name" value="Mur_ligase_C"/>
    <property type="match status" value="1"/>
</dbReference>
<evidence type="ECO:0000313" key="19">
    <source>
        <dbReference type="EMBL" id="QED23430.1"/>
    </source>
</evidence>
<keyword evidence="7 14" id="KW-0547">Nucleotide-binding</keyword>
<keyword evidence="10 14" id="KW-0573">Peptidoglycan synthesis</keyword>
<dbReference type="NCBIfam" id="TIGR01082">
    <property type="entry name" value="murC"/>
    <property type="match status" value="1"/>
</dbReference>
<comment type="similarity">
    <text evidence="14">Belongs to the MurCDEF family.</text>
</comment>
<protein>
    <recommendedName>
        <fullName evidence="3 14">UDP-N-acetylmuramate--L-alanine ligase</fullName>
        <ecNumber evidence="3 14">6.3.2.8</ecNumber>
    </recommendedName>
    <alternativeName>
        <fullName evidence="14">UDP-N-acetylmuramoyl-L-alanine synthetase</fullName>
    </alternativeName>
</protein>
<evidence type="ECO:0000256" key="5">
    <source>
        <dbReference type="ARBA" id="ARBA00022598"/>
    </source>
</evidence>
<keyword evidence="15" id="KW-0472">Membrane</keyword>
<dbReference type="OrthoDB" id="9804126at2"/>
<dbReference type="UniPathway" id="UPA00219"/>
<evidence type="ECO:0000256" key="10">
    <source>
        <dbReference type="ARBA" id="ARBA00022984"/>
    </source>
</evidence>
<evidence type="ECO:0000259" key="16">
    <source>
        <dbReference type="Pfam" id="PF01225"/>
    </source>
</evidence>
<name>A0A5B8XDX6_9RICK</name>
<dbReference type="Proteomes" id="UP000321934">
    <property type="component" value="Chromosome"/>
</dbReference>
<dbReference type="GO" id="GO:0005524">
    <property type="term" value="F:ATP binding"/>
    <property type="evidence" value="ECO:0007669"/>
    <property type="project" value="UniProtKB-UniRule"/>
</dbReference>
<keyword evidence="6 14" id="KW-0132">Cell division</keyword>
<comment type="function">
    <text evidence="14">Cell wall formation.</text>
</comment>
<feature type="binding site" evidence="14">
    <location>
        <begin position="124"/>
        <end position="130"/>
    </location>
    <ligand>
        <name>ATP</name>
        <dbReference type="ChEBI" id="CHEBI:30616"/>
    </ligand>
</feature>
<dbReference type="GO" id="GO:0008360">
    <property type="term" value="P:regulation of cell shape"/>
    <property type="evidence" value="ECO:0007669"/>
    <property type="project" value="UniProtKB-KW"/>
</dbReference>
<keyword evidence="5 14" id="KW-0436">Ligase</keyword>
<evidence type="ECO:0000256" key="1">
    <source>
        <dbReference type="ARBA" id="ARBA00004496"/>
    </source>
</evidence>
<keyword evidence="15" id="KW-0812">Transmembrane</keyword>
<feature type="domain" description="Mur ligase N-terminal catalytic" evidence="16">
    <location>
        <begin position="19"/>
        <end position="117"/>
    </location>
</feature>
<evidence type="ECO:0000256" key="2">
    <source>
        <dbReference type="ARBA" id="ARBA00004752"/>
    </source>
</evidence>
<dbReference type="SUPFAM" id="SSF51984">
    <property type="entry name" value="MurCD N-terminal domain"/>
    <property type="match status" value="1"/>
</dbReference>
<dbReference type="GO" id="GO:0005737">
    <property type="term" value="C:cytoplasm"/>
    <property type="evidence" value="ECO:0007669"/>
    <property type="project" value="UniProtKB-SubCell"/>
</dbReference>
<evidence type="ECO:0000259" key="18">
    <source>
        <dbReference type="Pfam" id="PF08245"/>
    </source>
</evidence>
<dbReference type="Pfam" id="PF08245">
    <property type="entry name" value="Mur_ligase_M"/>
    <property type="match status" value="1"/>
</dbReference>
<proteinExistence type="inferred from homology"/>
<dbReference type="HAMAP" id="MF_00046">
    <property type="entry name" value="MurC"/>
    <property type="match status" value="1"/>
</dbReference>
<dbReference type="InterPro" id="IPR000713">
    <property type="entry name" value="Mur_ligase_N"/>
</dbReference>
<evidence type="ECO:0000259" key="17">
    <source>
        <dbReference type="Pfam" id="PF02875"/>
    </source>
</evidence>
<keyword evidence="12 14" id="KW-0961">Cell wall biogenesis/degradation</keyword>
<feature type="domain" description="Mur ligase central" evidence="18">
    <location>
        <begin position="122"/>
        <end position="296"/>
    </location>
</feature>
<evidence type="ECO:0000256" key="7">
    <source>
        <dbReference type="ARBA" id="ARBA00022741"/>
    </source>
</evidence>
<evidence type="ECO:0000256" key="4">
    <source>
        <dbReference type="ARBA" id="ARBA00022490"/>
    </source>
</evidence>
<dbReference type="EMBL" id="CP029077">
    <property type="protein sequence ID" value="QED23430.1"/>
    <property type="molecule type" value="Genomic_DNA"/>
</dbReference>
<dbReference type="Gene3D" id="3.90.190.20">
    <property type="entry name" value="Mur ligase, C-terminal domain"/>
    <property type="match status" value="1"/>
</dbReference>
<reference evidence="19 20" key="1">
    <citation type="journal article" date="2019" name="ISME J.">
        <title>Deianiraea, an extracellular bacterium associated with the ciliate Paramecium, suggests an alternative scenario for the evolution of Rickettsiales.</title>
        <authorList>
            <person name="Castelli M."/>
            <person name="Sabaneyeva E."/>
            <person name="Lanzoni O."/>
            <person name="Lebedeva N."/>
            <person name="Floriano A.M."/>
            <person name="Gaiarsa S."/>
            <person name="Benken K."/>
            <person name="Modeo L."/>
            <person name="Bandi C."/>
            <person name="Potekhin A."/>
            <person name="Sassera D."/>
            <person name="Petroni G."/>
        </authorList>
    </citation>
    <scope>NUCLEOTIDE SEQUENCE [LARGE SCALE GENOMIC DNA]</scope>
    <source>
        <strain evidence="19">CyL4-1</strain>
    </source>
</reference>
<dbReference type="PANTHER" id="PTHR43445">
    <property type="entry name" value="UDP-N-ACETYLMURAMATE--L-ALANINE LIGASE-RELATED"/>
    <property type="match status" value="1"/>
</dbReference>
<keyword evidence="9 14" id="KW-0133">Cell shape</keyword>
<accession>A0A5B8XDX6</accession>
<dbReference type="InterPro" id="IPR050061">
    <property type="entry name" value="MurCDEF_pg_biosynth"/>
</dbReference>
<dbReference type="InterPro" id="IPR004101">
    <property type="entry name" value="Mur_ligase_C"/>
</dbReference>